<feature type="domain" description="Acyltransferase 3" evidence="8">
    <location>
        <begin position="23"/>
        <end position="366"/>
    </location>
</feature>
<evidence type="ECO:0000256" key="2">
    <source>
        <dbReference type="ARBA" id="ARBA00007400"/>
    </source>
</evidence>
<feature type="transmembrane region" description="Helical" evidence="7">
    <location>
        <begin position="317"/>
        <end position="336"/>
    </location>
</feature>
<dbReference type="RefSeq" id="WP_249479226.1">
    <property type="nucleotide sequence ID" value="NZ_CP097218.1"/>
</dbReference>
<keyword evidence="5 7" id="KW-1133">Transmembrane helix</keyword>
<dbReference type="EMBL" id="CP097218">
    <property type="protein sequence ID" value="UQN30053.1"/>
    <property type="molecule type" value="Genomic_DNA"/>
</dbReference>
<feature type="transmembrane region" description="Helical" evidence="7">
    <location>
        <begin position="209"/>
        <end position="231"/>
    </location>
</feature>
<accession>A0ABY4N9E6</accession>
<dbReference type="InterPro" id="IPR002656">
    <property type="entry name" value="Acyl_transf_3_dom"/>
</dbReference>
<evidence type="ECO:0000256" key="6">
    <source>
        <dbReference type="ARBA" id="ARBA00023136"/>
    </source>
</evidence>
<dbReference type="GO" id="GO:0005524">
    <property type="term" value="F:ATP binding"/>
    <property type="evidence" value="ECO:0007669"/>
    <property type="project" value="UniProtKB-KW"/>
</dbReference>
<dbReference type="Pfam" id="PF01757">
    <property type="entry name" value="Acyl_transf_3"/>
    <property type="match status" value="1"/>
</dbReference>
<feature type="transmembrane region" description="Helical" evidence="7">
    <location>
        <begin position="96"/>
        <end position="115"/>
    </location>
</feature>
<keyword evidence="4 7" id="KW-0812">Transmembrane</keyword>
<evidence type="ECO:0000256" key="5">
    <source>
        <dbReference type="ARBA" id="ARBA00022989"/>
    </source>
</evidence>
<feature type="transmembrane region" description="Helical" evidence="7">
    <location>
        <begin position="20"/>
        <end position="41"/>
    </location>
</feature>
<keyword evidence="3" id="KW-1003">Cell membrane</keyword>
<evidence type="ECO:0000313" key="10">
    <source>
        <dbReference type="Proteomes" id="UP001055868"/>
    </source>
</evidence>
<evidence type="ECO:0000256" key="4">
    <source>
        <dbReference type="ARBA" id="ARBA00022692"/>
    </source>
</evidence>
<protein>
    <submittedName>
        <fullName evidence="9">Acyltransferase</fullName>
    </submittedName>
</protein>
<keyword evidence="9" id="KW-0012">Acyltransferase</keyword>
<keyword evidence="9" id="KW-0808">Transferase</keyword>
<dbReference type="GO" id="GO:0016746">
    <property type="term" value="F:acyltransferase activity"/>
    <property type="evidence" value="ECO:0007669"/>
    <property type="project" value="UniProtKB-KW"/>
</dbReference>
<sequence>MTSSDSSPDSAQSAPAREYLPLLDVVRIAAILGVVMVHVVGGGVEAGTVGIGVTALDMAASAAVPVFLMMTGALNLHPAAHRRGPGAFWRRRAVRVVPALVVWSAVYMLLIDPLAGADISPGIALDEIITGKTAVHLYFLWAVLGLYALAPVIAAFLHQHGAHEGRRAWWMGILACGWTALAFAVPFLTAGPTDGGSLDGLSQHRPLEAGALTFGLAFAGFFVIGRAAVAAPPGRRTGTWLLALSPLCVVALTAVYEADRGGAGAGSGSAADAWIAVLGSGYTSPLVMVYSIALFAGVTALALRWRVGPRAQHVLRTLGDATFGVFLAHFAILVLLRQLPWMGDGDELGQMAVAYVVVVPVSFAISLLAQRIPAVRLVF</sequence>
<feature type="transmembrane region" description="Helical" evidence="7">
    <location>
        <begin position="287"/>
        <end position="305"/>
    </location>
</feature>
<keyword evidence="9" id="KW-0547">Nucleotide-binding</keyword>
<feature type="transmembrane region" description="Helical" evidence="7">
    <location>
        <begin position="135"/>
        <end position="157"/>
    </location>
</feature>
<keyword evidence="10" id="KW-1185">Reference proteome</keyword>
<feature type="transmembrane region" description="Helical" evidence="7">
    <location>
        <begin position="238"/>
        <end position="256"/>
    </location>
</feature>
<evidence type="ECO:0000256" key="3">
    <source>
        <dbReference type="ARBA" id="ARBA00022475"/>
    </source>
</evidence>
<name>A0ABY4N9E6_9MICO</name>
<evidence type="ECO:0000256" key="7">
    <source>
        <dbReference type="SAM" id="Phobius"/>
    </source>
</evidence>
<organism evidence="9 10">
    <name type="scientific">Brachybacterium kimchii</name>
    <dbReference type="NCBI Taxonomy" id="2942909"/>
    <lineage>
        <taxon>Bacteria</taxon>
        <taxon>Bacillati</taxon>
        <taxon>Actinomycetota</taxon>
        <taxon>Actinomycetes</taxon>
        <taxon>Micrococcales</taxon>
        <taxon>Dermabacteraceae</taxon>
        <taxon>Brachybacterium</taxon>
    </lineage>
</organism>
<feature type="transmembrane region" description="Helical" evidence="7">
    <location>
        <begin position="169"/>
        <end position="189"/>
    </location>
</feature>
<keyword evidence="6 7" id="KW-0472">Membrane</keyword>
<feature type="transmembrane region" description="Helical" evidence="7">
    <location>
        <begin position="53"/>
        <end position="76"/>
    </location>
</feature>
<comment type="similarity">
    <text evidence="2">Belongs to the acyltransferase 3 family.</text>
</comment>
<dbReference type="Proteomes" id="UP001055868">
    <property type="component" value="Chromosome"/>
</dbReference>
<evidence type="ECO:0000259" key="8">
    <source>
        <dbReference type="Pfam" id="PF01757"/>
    </source>
</evidence>
<comment type="subcellular location">
    <subcellularLocation>
        <location evidence="1">Cell membrane</location>
        <topology evidence="1">Multi-pass membrane protein</topology>
    </subcellularLocation>
</comment>
<reference evidence="9" key="1">
    <citation type="submission" date="2022-05" db="EMBL/GenBank/DDBJ databases">
        <title>Genomic analysis of Brachybacterium sp. CBA3104.</title>
        <authorList>
            <person name="Roh S.W."/>
            <person name="Kim Y.B."/>
            <person name="Kim Y."/>
        </authorList>
    </citation>
    <scope>NUCLEOTIDE SEQUENCE</scope>
    <source>
        <strain evidence="9">CBA3104</strain>
    </source>
</reference>
<keyword evidence="9" id="KW-0067">ATP-binding</keyword>
<evidence type="ECO:0000256" key="1">
    <source>
        <dbReference type="ARBA" id="ARBA00004651"/>
    </source>
</evidence>
<feature type="transmembrane region" description="Helical" evidence="7">
    <location>
        <begin position="348"/>
        <end position="369"/>
    </location>
</feature>
<gene>
    <name evidence="9" type="ORF">M4486_01515</name>
</gene>
<dbReference type="PANTHER" id="PTHR40074:SF2">
    <property type="entry name" value="O-ACETYLTRANSFERASE WECH"/>
    <property type="match status" value="1"/>
</dbReference>
<dbReference type="PANTHER" id="PTHR40074">
    <property type="entry name" value="O-ACETYLTRANSFERASE WECH"/>
    <property type="match status" value="1"/>
</dbReference>
<proteinExistence type="inferred from homology"/>
<evidence type="ECO:0000313" key="9">
    <source>
        <dbReference type="EMBL" id="UQN30053.1"/>
    </source>
</evidence>